<dbReference type="VEuPathDB" id="FungiDB:FUN_025454"/>
<accession>A0A2I1FUA9</accession>
<keyword evidence="1" id="KW-0472">Membrane</keyword>
<dbReference type="Proteomes" id="UP000234323">
    <property type="component" value="Unassembled WGS sequence"/>
</dbReference>
<comment type="caution">
    <text evidence="2">The sequence shown here is derived from an EMBL/GenBank/DDBJ whole genome shotgun (WGS) entry which is preliminary data.</text>
</comment>
<reference evidence="2 3" key="1">
    <citation type="submission" date="2015-10" db="EMBL/GenBank/DDBJ databases">
        <title>Genome analyses suggest a sexual origin of heterokaryosis in a supposedly ancient asexual fungus.</title>
        <authorList>
            <person name="Ropars J."/>
            <person name="Sedzielewska K."/>
            <person name="Noel J."/>
            <person name="Charron P."/>
            <person name="Farinelli L."/>
            <person name="Marton T."/>
            <person name="Kruger M."/>
            <person name="Pelin A."/>
            <person name="Brachmann A."/>
            <person name="Corradi N."/>
        </authorList>
    </citation>
    <scope>NUCLEOTIDE SEQUENCE [LARGE SCALE GENOMIC DNA]</scope>
    <source>
        <strain evidence="2 3">A4</strain>
    </source>
</reference>
<sequence>MYILTQKLEKIFDKKILLSSFRQYALFFSFIYFISVIILLYYIPSDNLKTEPNYNDGIIISNQNLQQISRKIPLYTINISNNTVIGSIRISSSKEENNKFELSGFLYFTYNKSNIYNMKYILVSGESCHNWNNITQDISNKVIFKSRHQGTKIFKKIREISFESNKIESASHFVIIQNFRRNYRQIACNSLNNASKTNTF</sequence>
<protein>
    <submittedName>
        <fullName evidence="2">Uncharacterized protein</fullName>
    </submittedName>
</protein>
<organism evidence="2 3">
    <name type="scientific">Rhizophagus irregularis</name>
    <dbReference type="NCBI Taxonomy" id="588596"/>
    <lineage>
        <taxon>Eukaryota</taxon>
        <taxon>Fungi</taxon>
        <taxon>Fungi incertae sedis</taxon>
        <taxon>Mucoromycota</taxon>
        <taxon>Glomeromycotina</taxon>
        <taxon>Glomeromycetes</taxon>
        <taxon>Glomerales</taxon>
        <taxon>Glomeraceae</taxon>
        <taxon>Rhizophagus</taxon>
    </lineage>
</organism>
<evidence type="ECO:0000313" key="2">
    <source>
        <dbReference type="EMBL" id="PKY37926.1"/>
    </source>
</evidence>
<keyword evidence="1" id="KW-0812">Transmembrane</keyword>
<evidence type="ECO:0000313" key="3">
    <source>
        <dbReference type="Proteomes" id="UP000234323"/>
    </source>
</evidence>
<proteinExistence type="predicted"/>
<dbReference type="VEuPathDB" id="FungiDB:RhiirA1_532332"/>
<dbReference type="SMR" id="A0A2I1FUA9"/>
<dbReference type="EMBL" id="LLXI01000013">
    <property type="protein sequence ID" value="PKY37926.1"/>
    <property type="molecule type" value="Genomic_DNA"/>
</dbReference>
<name>A0A2I1FUA9_9GLOM</name>
<evidence type="ECO:0000256" key="1">
    <source>
        <dbReference type="SAM" id="Phobius"/>
    </source>
</evidence>
<gene>
    <name evidence="2" type="ORF">RhiirA4_536844</name>
</gene>
<keyword evidence="1" id="KW-1133">Transmembrane helix</keyword>
<dbReference type="AlphaFoldDB" id="A0A2I1FUA9"/>
<keyword evidence="3" id="KW-1185">Reference proteome</keyword>
<dbReference type="OrthoDB" id="2374708at2759"/>
<dbReference type="VEuPathDB" id="FungiDB:RhiirFUN_024843"/>
<feature type="transmembrane region" description="Helical" evidence="1">
    <location>
        <begin position="21"/>
        <end position="43"/>
    </location>
</feature>